<dbReference type="PANTHER" id="PTHR48419:SF1">
    <property type="entry name" value="SULFOTRANSFERASE DOMAIN-CONTAINING PROTEIN"/>
    <property type="match status" value="1"/>
</dbReference>
<name>A0AA39X9Q6_9PEZI</name>
<accession>A0AA39X9Q6</accession>
<keyword evidence="2" id="KW-1185">Reference proteome</keyword>
<dbReference type="GO" id="GO:0016787">
    <property type="term" value="F:hydrolase activity"/>
    <property type="evidence" value="ECO:0007669"/>
    <property type="project" value="UniProtKB-KW"/>
</dbReference>
<dbReference type="Gene3D" id="3.40.50.300">
    <property type="entry name" value="P-loop containing nucleotide triphosphate hydrolases"/>
    <property type="match status" value="1"/>
</dbReference>
<keyword evidence="1" id="KW-0378">Hydrolase</keyword>
<dbReference type="Pfam" id="PF19798">
    <property type="entry name" value="Sulfotransfer_5"/>
    <property type="match status" value="1"/>
</dbReference>
<evidence type="ECO:0000313" key="1">
    <source>
        <dbReference type="EMBL" id="KAK0629740.1"/>
    </source>
</evidence>
<gene>
    <name evidence="1" type="ORF">B0T17DRAFT_615482</name>
</gene>
<dbReference type="InterPro" id="IPR053226">
    <property type="entry name" value="Pyrrolopyrazine_biosynth_F"/>
</dbReference>
<organism evidence="1 2">
    <name type="scientific">Bombardia bombarda</name>
    <dbReference type="NCBI Taxonomy" id="252184"/>
    <lineage>
        <taxon>Eukaryota</taxon>
        <taxon>Fungi</taxon>
        <taxon>Dikarya</taxon>
        <taxon>Ascomycota</taxon>
        <taxon>Pezizomycotina</taxon>
        <taxon>Sordariomycetes</taxon>
        <taxon>Sordariomycetidae</taxon>
        <taxon>Sordariales</taxon>
        <taxon>Lasiosphaeriaceae</taxon>
        <taxon>Bombardia</taxon>
    </lineage>
</organism>
<comment type="caution">
    <text evidence="1">The sequence shown here is derived from an EMBL/GenBank/DDBJ whole genome shotgun (WGS) entry which is preliminary data.</text>
</comment>
<dbReference type="PANTHER" id="PTHR48419">
    <property type="entry name" value="SULFOTRANSFERASE DOMAIN-CONTAINING PROTEIN"/>
    <property type="match status" value="1"/>
</dbReference>
<dbReference type="InterPro" id="IPR027417">
    <property type="entry name" value="P-loop_NTPase"/>
</dbReference>
<dbReference type="Proteomes" id="UP001174934">
    <property type="component" value="Unassembled WGS sequence"/>
</dbReference>
<dbReference type="AlphaFoldDB" id="A0AA39X9Q6"/>
<dbReference type="EMBL" id="JAULSR010000002">
    <property type="protein sequence ID" value="KAK0629740.1"/>
    <property type="molecule type" value="Genomic_DNA"/>
</dbReference>
<evidence type="ECO:0000313" key="2">
    <source>
        <dbReference type="Proteomes" id="UP001174934"/>
    </source>
</evidence>
<proteinExistence type="predicted"/>
<reference evidence="1" key="1">
    <citation type="submission" date="2023-06" db="EMBL/GenBank/DDBJ databases">
        <title>Genome-scale phylogeny and comparative genomics of the fungal order Sordariales.</title>
        <authorList>
            <consortium name="Lawrence Berkeley National Laboratory"/>
            <person name="Hensen N."/>
            <person name="Bonometti L."/>
            <person name="Westerberg I."/>
            <person name="Brannstrom I.O."/>
            <person name="Guillou S."/>
            <person name="Cros-Aarteil S."/>
            <person name="Calhoun S."/>
            <person name="Haridas S."/>
            <person name="Kuo A."/>
            <person name="Mondo S."/>
            <person name="Pangilinan J."/>
            <person name="Riley R."/>
            <person name="LaButti K."/>
            <person name="Andreopoulos B."/>
            <person name="Lipzen A."/>
            <person name="Chen C."/>
            <person name="Yanf M."/>
            <person name="Daum C."/>
            <person name="Ng V."/>
            <person name="Clum A."/>
            <person name="Steindorff A."/>
            <person name="Ohm R."/>
            <person name="Martin F."/>
            <person name="Silar P."/>
            <person name="Natvig D."/>
            <person name="Lalanne C."/>
            <person name="Gautier V."/>
            <person name="Ament-velasquez S.L."/>
            <person name="Kruys A."/>
            <person name="Hutchinson M.I."/>
            <person name="Powell A.J."/>
            <person name="Barry K."/>
            <person name="Miller A.N."/>
            <person name="Grigoriev I.V."/>
            <person name="Debuchy R."/>
            <person name="Gladieux P."/>
            <person name="Thoren M.H."/>
            <person name="Johannesson H."/>
        </authorList>
    </citation>
    <scope>NUCLEOTIDE SEQUENCE</scope>
    <source>
        <strain evidence="1">SMH3391-2</strain>
    </source>
</reference>
<protein>
    <submittedName>
        <fullName evidence="1">P-loop containing nucleoside triphosphate hydrolase protein</fullName>
    </submittedName>
</protein>
<dbReference type="SUPFAM" id="SSF52540">
    <property type="entry name" value="P-loop containing nucleoside triphosphate hydrolases"/>
    <property type="match status" value="1"/>
</dbReference>
<sequence length="322" mass="36504">MSSKPIFVATHPRACSTAFERVFMTRRDTLQCIHEPFGDAFYYGPELLSERFAEDEATREKSGFASTTYKDVMDQLQGQIKTNAEKRVFIKDIAYYLLPPNGQPANLAPSLCDSSSSDGDVAATITKAKNPTVIPTPILKQFHFTFLIRHPRRAIPSYYRCTVPPLDEVTGFYHFMPSEAGYDELRRLFDFLKDEGIVGGGSDSVKITVVDADDLLDKPNDIIRAYCGEVGIEYTPDMLKWEDDESREQAVGAFEKWNGFHDDAIHSTSLKPRAHKAKNPSIKEEDQEWREKFGEEAQKVIRDCVNANIADYEYLKSFAIKV</sequence>